<dbReference type="InterPro" id="IPR015413">
    <property type="entry name" value="Methionyl/Leucyl_tRNA_Synth"/>
</dbReference>
<dbReference type="Gene3D" id="3.40.50.620">
    <property type="entry name" value="HUPs"/>
    <property type="match status" value="1"/>
</dbReference>
<dbReference type="Gene3D" id="2.170.220.10">
    <property type="match status" value="1"/>
</dbReference>
<dbReference type="InterPro" id="IPR014729">
    <property type="entry name" value="Rossmann-like_a/b/a_fold"/>
</dbReference>
<gene>
    <name evidence="7" type="ORF">DILT_LOCUS14013</name>
</gene>
<organism evidence="7 8">
    <name type="scientific">Dibothriocephalus latus</name>
    <name type="common">Fish tapeworm</name>
    <name type="synonym">Diphyllobothrium latum</name>
    <dbReference type="NCBI Taxonomy" id="60516"/>
    <lineage>
        <taxon>Eukaryota</taxon>
        <taxon>Metazoa</taxon>
        <taxon>Spiralia</taxon>
        <taxon>Lophotrochozoa</taxon>
        <taxon>Platyhelminthes</taxon>
        <taxon>Cestoda</taxon>
        <taxon>Eucestoda</taxon>
        <taxon>Diphyllobothriidea</taxon>
        <taxon>Diphyllobothriidae</taxon>
        <taxon>Dibothriocephalus</taxon>
    </lineage>
</organism>
<accession>A0A3P7M841</accession>
<evidence type="ECO:0000256" key="5">
    <source>
        <dbReference type="ARBA" id="ARBA00023146"/>
    </source>
</evidence>
<name>A0A3P7M841_DIBLA</name>
<evidence type="ECO:0000256" key="2">
    <source>
        <dbReference type="ARBA" id="ARBA00022741"/>
    </source>
</evidence>
<dbReference type="Pfam" id="PF09334">
    <property type="entry name" value="tRNA-synt_1g"/>
    <property type="match status" value="1"/>
</dbReference>
<dbReference type="GO" id="GO:0005524">
    <property type="term" value="F:ATP binding"/>
    <property type="evidence" value="ECO:0007669"/>
    <property type="project" value="UniProtKB-KW"/>
</dbReference>
<dbReference type="InterPro" id="IPR023457">
    <property type="entry name" value="Met-tRNA_synth_2"/>
</dbReference>
<dbReference type="EMBL" id="UYRU01072425">
    <property type="protein sequence ID" value="VDN22240.1"/>
    <property type="molecule type" value="Genomic_DNA"/>
</dbReference>
<dbReference type="AlphaFoldDB" id="A0A3P7M841"/>
<proteinExistence type="predicted"/>
<sequence>MEVCLTPVLVRHPSPHIGHAYTLCIADAWARYTRLRGHPCTQAFASPSTALLRPPTDDQVSSTNVLLSTGVDEYGSKKRLETGGFFYWNKFSGWYCATDEAFYADWELEDADKTGKKVAKASGNAVEWIEEETCRFSLKQFKPDLHRWLDSGGSYAAAANFCPFSPLVHHFNATVANNTNASL</sequence>
<keyword evidence="1" id="KW-0436">Ligase</keyword>
<keyword evidence="4" id="KW-0648">Protein biosynthesis</keyword>
<evidence type="ECO:0000259" key="6">
    <source>
        <dbReference type="Pfam" id="PF09334"/>
    </source>
</evidence>
<keyword evidence="2" id="KW-0547">Nucleotide-binding</keyword>
<evidence type="ECO:0000256" key="4">
    <source>
        <dbReference type="ARBA" id="ARBA00022917"/>
    </source>
</evidence>
<reference evidence="7 8" key="1">
    <citation type="submission" date="2018-11" db="EMBL/GenBank/DDBJ databases">
        <authorList>
            <consortium name="Pathogen Informatics"/>
        </authorList>
    </citation>
    <scope>NUCLEOTIDE SEQUENCE [LARGE SCALE GENOMIC DNA]</scope>
</reference>
<evidence type="ECO:0000256" key="3">
    <source>
        <dbReference type="ARBA" id="ARBA00022840"/>
    </source>
</evidence>
<dbReference type="PANTHER" id="PTHR43326">
    <property type="entry name" value="METHIONYL-TRNA SYNTHETASE"/>
    <property type="match status" value="1"/>
</dbReference>
<evidence type="ECO:0000313" key="7">
    <source>
        <dbReference type="EMBL" id="VDN22240.1"/>
    </source>
</evidence>
<dbReference type="OrthoDB" id="5844513at2759"/>
<feature type="domain" description="Methionyl/Leucyl tRNA synthetase" evidence="6">
    <location>
        <begin position="14"/>
        <end position="40"/>
    </location>
</feature>
<dbReference type="SUPFAM" id="SSF52374">
    <property type="entry name" value="Nucleotidylyl transferase"/>
    <property type="match status" value="1"/>
</dbReference>
<keyword evidence="5" id="KW-0030">Aminoacyl-tRNA synthetase</keyword>
<dbReference type="GO" id="GO:0004825">
    <property type="term" value="F:methionine-tRNA ligase activity"/>
    <property type="evidence" value="ECO:0007669"/>
    <property type="project" value="InterPro"/>
</dbReference>
<dbReference type="PANTHER" id="PTHR43326:SF1">
    <property type="entry name" value="METHIONINE--TRNA LIGASE, MITOCHONDRIAL"/>
    <property type="match status" value="1"/>
</dbReference>
<keyword evidence="8" id="KW-1185">Reference proteome</keyword>
<dbReference type="GO" id="GO:0006431">
    <property type="term" value="P:methionyl-tRNA aminoacylation"/>
    <property type="evidence" value="ECO:0007669"/>
    <property type="project" value="TreeGrafter"/>
</dbReference>
<dbReference type="Proteomes" id="UP000281553">
    <property type="component" value="Unassembled WGS sequence"/>
</dbReference>
<evidence type="ECO:0000256" key="1">
    <source>
        <dbReference type="ARBA" id="ARBA00022598"/>
    </source>
</evidence>
<keyword evidence="3" id="KW-0067">ATP-binding</keyword>
<protein>
    <recommendedName>
        <fullName evidence="6">Methionyl/Leucyl tRNA synthetase domain-containing protein</fullName>
    </recommendedName>
</protein>
<evidence type="ECO:0000313" key="8">
    <source>
        <dbReference type="Proteomes" id="UP000281553"/>
    </source>
</evidence>